<accession>A0A2N9GA29</accession>
<name>A0A2N9GA29_FAGSY</name>
<reference evidence="1" key="1">
    <citation type="submission" date="2018-02" db="EMBL/GenBank/DDBJ databases">
        <authorList>
            <person name="Cohen D.B."/>
            <person name="Kent A.D."/>
        </authorList>
    </citation>
    <scope>NUCLEOTIDE SEQUENCE</scope>
</reference>
<sequence length="106" mass="11563">MAMSKRESEKVVKLSSAQEPGTVIPAKRKLVKLLMYTCLANVICPSRRRRPYSSGATKICSCFKMGKPIYPHTPMAAGVVVWVSVPPGLGKRPRLSVAVISCTVPY</sequence>
<gene>
    <name evidence="1" type="ORF">FSB_LOCUS24192</name>
</gene>
<organism evidence="1">
    <name type="scientific">Fagus sylvatica</name>
    <name type="common">Beechnut</name>
    <dbReference type="NCBI Taxonomy" id="28930"/>
    <lineage>
        <taxon>Eukaryota</taxon>
        <taxon>Viridiplantae</taxon>
        <taxon>Streptophyta</taxon>
        <taxon>Embryophyta</taxon>
        <taxon>Tracheophyta</taxon>
        <taxon>Spermatophyta</taxon>
        <taxon>Magnoliopsida</taxon>
        <taxon>eudicotyledons</taxon>
        <taxon>Gunneridae</taxon>
        <taxon>Pentapetalae</taxon>
        <taxon>rosids</taxon>
        <taxon>fabids</taxon>
        <taxon>Fagales</taxon>
        <taxon>Fagaceae</taxon>
        <taxon>Fagus</taxon>
    </lineage>
</organism>
<dbReference type="AlphaFoldDB" id="A0A2N9GA29"/>
<proteinExistence type="predicted"/>
<dbReference type="EMBL" id="OIVN01001657">
    <property type="protein sequence ID" value="SPC96310.1"/>
    <property type="molecule type" value="Genomic_DNA"/>
</dbReference>
<protein>
    <submittedName>
        <fullName evidence="1">Uncharacterized protein</fullName>
    </submittedName>
</protein>
<evidence type="ECO:0000313" key="1">
    <source>
        <dbReference type="EMBL" id="SPC96310.1"/>
    </source>
</evidence>